<evidence type="ECO:0000313" key="2">
    <source>
        <dbReference type="Proteomes" id="UP000593576"/>
    </source>
</evidence>
<reference evidence="1 2" key="1">
    <citation type="journal article" date="2019" name="Genome Biol. Evol.">
        <title>Insights into the evolution of the New World diploid cottons (Gossypium, subgenus Houzingenia) based on genome sequencing.</title>
        <authorList>
            <person name="Grover C.E."/>
            <person name="Arick M.A. 2nd"/>
            <person name="Thrash A."/>
            <person name="Conover J.L."/>
            <person name="Sanders W.S."/>
            <person name="Peterson D.G."/>
            <person name="Frelichowski J.E."/>
            <person name="Scheffler J.A."/>
            <person name="Scheffler B.E."/>
            <person name="Wendel J.F."/>
        </authorList>
    </citation>
    <scope>NUCLEOTIDE SEQUENCE [LARGE SCALE GENOMIC DNA]</scope>
    <source>
        <strain evidence="1">1</strain>
        <tissue evidence="1">Leaf</tissue>
    </source>
</reference>
<organism evidence="1 2">
    <name type="scientific">Gossypium schwendimanii</name>
    <name type="common">Cotton</name>
    <dbReference type="NCBI Taxonomy" id="34291"/>
    <lineage>
        <taxon>Eukaryota</taxon>
        <taxon>Viridiplantae</taxon>
        <taxon>Streptophyta</taxon>
        <taxon>Embryophyta</taxon>
        <taxon>Tracheophyta</taxon>
        <taxon>Spermatophyta</taxon>
        <taxon>Magnoliopsida</taxon>
        <taxon>eudicotyledons</taxon>
        <taxon>Gunneridae</taxon>
        <taxon>Pentapetalae</taxon>
        <taxon>rosids</taxon>
        <taxon>malvids</taxon>
        <taxon>Malvales</taxon>
        <taxon>Malvaceae</taxon>
        <taxon>Malvoideae</taxon>
        <taxon>Gossypium</taxon>
    </lineage>
</organism>
<dbReference type="Proteomes" id="UP000593576">
    <property type="component" value="Unassembled WGS sequence"/>
</dbReference>
<accession>A0A7J9M429</accession>
<evidence type="ECO:0000313" key="1">
    <source>
        <dbReference type="EMBL" id="MBA0865862.1"/>
    </source>
</evidence>
<proteinExistence type="predicted"/>
<gene>
    <name evidence="1" type="ORF">Goshw_016021</name>
</gene>
<comment type="caution">
    <text evidence="1">The sequence shown here is derived from an EMBL/GenBank/DDBJ whole genome shotgun (WGS) entry which is preliminary data.</text>
</comment>
<name>A0A7J9M429_GOSSC</name>
<sequence length="31" mass="3725">MHSMEVYCLDGDHLAHKNWPYSKSWWTSLSD</sequence>
<dbReference type="AlphaFoldDB" id="A0A7J9M429"/>
<dbReference type="EMBL" id="JABFAF010000009">
    <property type="protein sequence ID" value="MBA0865862.1"/>
    <property type="molecule type" value="Genomic_DNA"/>
</dbReference>
<keyword evidence="2" id="KW-1185">Reference proteome</keyword>
<protein>
    <submittedName>
        <fullName evidence="1">Uncharacterized protein</fullName>
    </submittedName>
</protein>